<dbReference type="Pfam" id="PF00122">
    <property type="entry name" value="E1-E2_ATPase"/>
    <property type="match status" value="1"/>
</dbReference>
<dbReference type="InterPro" id="IPR036163">
    <property type="entry name" value="HMA_dom_sf"/>
</dbReference>
<feature type="compositionally biased region" description="Basic and acidic residues" evidence="24">
    <location>
        <begin position="209"/>
        <end position="218"/>
    </location>
</feature>
<dbReference type="eggNOG" id="COG2217">
    <property type="taxonomic scope" value="Bacteria"/>
</dbReference>
<keyword evidence="17" id="KW-0186">Copper</keyword>
<dbReference type="CDD" id="cd02094">
    <property type="entry name" value="P-type_ATPase_Cu-like"/>
    <property type="match status" value="1"/>
</dbReference>
<feature type="domain" description="HMA" evidence="25">
    <location>
        <begin position="129"/>
        <end position="192"/>
    </location>
</feature>
<dbReference type="SUPFAM" id="SSF81653">
    <property type="entry name" value="Calcium ATPase, transduction domain A"/>
    <property type="match status" value="1"/>
</dbReference>
<evidence type="ECO:0000256" key="22">
    <source>
        <dbReference type="ARBA" id="ARBA00049289"/>
    </source>
</evidence>
<dbReference type="GO" id="GO:0055070">
    <property type="term" value="P:copper ion homeostasis"/>
    <property type="evidence" value="ECO:0007669"/>
    <property type="project" value="TreeGrafter"/>
</dbReference>
<dbReference type="GO" id="GO:0016887">
    <property type="term" value="F:ATP hydrolysis activity"/>
    <property type="evidence" value="ECO:0007669"/>
    <property type="project" value="InterPro"/>
</dbReference>
<keyword evidence="16 23" id="KW-1133">Transmembrane helix</keyword>
<dbReference type="RefSeq" id="WP_013661376.1">
    <property type="nucleotide sequence ID" value="NC_015276.1"/>
</dbReference>
<organism evidence="26 27">
    <name type="scientific">Marinomonas mediterranea (strain ATCC 700492 / JCM 21426 / NBRC 103028 / MMB-1)</name>
    <dbReference type="NCBI Taxonomy" id="717774"/>
    <lineage>
        <taxon>Bacteria</taxon>
        <taxon>Pseudomonadati</taxon>
        <taxon>Pseudomonadota</taxon>
        <taxon>Gammaproteobacteria</taxon>
        <taxon>Oceanospirillales</taxon>
        <taxon>Oceanospirillaceae</taxon>
        <taxon>Marinomonas</taxon>
    </lineage>
</organism>
<dbReference type="AlphaFoldDB" id="F2JTF7"/>
<dbReference type="EC" id="7.2.2.8" evidence="3"/>
<evidence type="ECO:0000256" key="3">
    <source>
        <dbReference type="ARBA" id="ARBA00012517"/>
    </source>
</evidence>
<dbReference type="GO" id="GO:0005524">
    <property type="term" value="F:ATP binding"/>
    <property type="evidence" value="ECO:0007669"/>
    <property type="project" value="UniProtKB-UniRule"/>
</dbReference>
<dbReference type="PRINTS" id="PR00119">
    <property type="entry name" value="CATATPASE"/>
</dbReference>
<dbReference type="PANTHER" id="PTHR43520">
    <property type="entry name" value="ATP7, ISOFORM B"/>
    <property type="match status" value="1"/>
</dbReference>
<feature type="domain" description="HMA" evidence="25">
    <location>
        <begin position="4"/>
        <end position="67"/>
    </location>
</feature>
<dbReference type="Gene3D" id="3.30.70.100">
    <property type="match status" value="2"/>
</dbReference>
<dbReference type="PROSITE" id="PS00154">
    <property type="entry name" value="ATPASE_E1_E2"/>
    <property type="match status" value="1"/>
</dbReference>
<evidence type="ECO:0000256" key="20">
    <source>
        <dbReference type="ARBA" id="ARBA00029719"/>
    </source>
</evidence>
<dbReference type="Pfam" id="PF00403">
    <property type="entry name" value="HMA"/>
    <property type="match status" value="1"/>
</dbReference>
<dbReference type="GO" id="GO:0043682">
    <property type="term" value="F:P-type divalent copper transporter activity"/>
    <property type="evidence" value="ECO:0007669"/>
    <property type="project" value="TreeGrafter"/>
</dbReference>
<evidence type="ECO:0000256" key="1">
    <source>
        <dbReference type="ARBA" id="ARBA00004651"/>
    </source>
</evidence>
<dbReference type="SUPFAM" id="SSF55008">
    <property type="entry name" value="HMA, heavy metal-associated domain"/>
    <property type="match status" value="2"/>
</dbReference>
<evidence type="ECO:0000256" key="21">
    <source>
        <dbReference type="ARBA" id="ARBA00033239"/>
    </source>
</evidence>
<feature type="region of interest" description="Disordered" evidence="24">
    <location>
        <begin position="78"/>
        <end position="124"/>
    </location>
</feature>
<gene>
    <name evidence="26" type="ordered locus">Marme_2230</name>
</gene>
<keyword evidence="7" id="KW-0597">Phosphoprotein</keyword>
<dbReference type="InterPro" id="IPR017969">
    <property type="entry name" value="Heavy-metal-associated_CS"/>
</dbReference>
<evidence type="ECO:0000256" key="13">
    <source>
        <dbReference type="ARBA" id="ARBA00022840"/>
    </source>
</evidence>
<dbReference type="Gene3D" id="3.40.50.1000">
    <property type="entry name" value="HAD superfamily/HAD-like"/>
    <property type="match status" value="1"/>
</dbReference>
<dbReference type="InterPro" id="IPR001757">
    <property type="entry name" value="P_typ_ATPase"/>
</dbReference>
<keyword evidence="27" id="KW-1185">Reference proteome</keyword>
<dbReference type="PRINTS" id="PR00120">
    <property type="entry name" value="HATPASE"/>
</dbReference>
<feature type="transmembrane region" description="Helical" evidence="23">
    <location>
        <begin position="322"/>
        <end position="341"/>
    </location>
</feature>
<dbReference type="PROSITE" id="PS50846">
    <property type="entry name" value="HMA_2"/>
    <property type="match status" value="2"/>
</dbReference>
<accession>F2JTF7</accession>
<dbReference type="PROSITE" id="PS01047">
    <property type="entry name" value="HMA_1"/>
    <property type="match status" value="1"/>
</dbReference>
<dbReference type="InterPro" id="IPR008250">
    <property type="entry name" value="ATPase_P-typ_transduc_dom_A_sf"/>
</dbReference>
<comment type="subcellular location">
    <subcellularLocation>
        <location evidence="1">Cell membrane</location>
        <topology evidence="1">Multi-pass membrane protein</topology>
    </subcellularLocation>
</comment>
<keyword evidence="19 23" id="KW-0472">Membrane</keyword>
<dbReference type="InterPro" id="IPR036412">
    <property type="entry name" value="HAD-like_sf"/>
</dbReference>
<dbReference type="InterPro" id="IPR023299">
    <property type="entry name" value="ATPase_P-typ_cyto_dom_N"/>
</dbReference>
<dbReference type="Proteomes" id="UP000001062">
    <property type="component" value="Chromosome"/>
</dbReference>
<evidence type="ECO:0000256" key="2">
    <source>
        <dbReference type="ARBA" id="ARBA00006024"/>
    </source>
</evidence>
<evidence type="ECO:0000256" key="18">
    <source>
        <dbReference type="ARBA" id="ARBA00023065"/>
    </source>
</evidence>
<dbReference type="SUPFAM" id="SSF56784">
    <property type="entry name" value="HAD-like"/>
    <property type="match status" value="1"/>
</dbReference>
<dbReference type="GO" id="GO:0005886">
    <property type="term" value="C:plasma membrane"/>
    <property type="evidence" value="ECO:0007669"/>
    <property type="project" value="UniProtKB-SubCell"/>
</dbReference>
<keyword evidence="12" id="KW-0187">Copper transport</keyword>
<evidence type="ECO:0000256" key="14">
    <source>
        <dbReference type="ARBA" id="ARBA00022842"/>
    </source>
</evidence>
<dbReference type="EMBL" id="CP002583">
    <property type="protein sequence ID" value="ADZ91471.1"/>
    <property type="molecule type" value="Genomic_DNA"/>
</dbReference>
<dbReference type="NCBIfam" id="TIGR01525">
    <property type="entry name" value="ATPase-IB_hvy"/>
    <property type="match status" value="1"/>
</dbReference>
<keyword evidence="11 23" id="KW-0547">Nucleotide-binding</keyword>
<sequence>MTSYTFELSLAKVSCGGCVRKIEAQLKNQDPNLEIEVTTTRDRAHITTVMKAAEVIEQITQLGYVADLITPNINDASDKKEDIKESKKDNKNDDKASNHPVIETRVAETNAIETDKSNAEESQARESLSELNLLLEGVTCASCVNTIEKALDKPEQIQSLNINFANRTAHLNTSLSNNEVIALIESAGYGASVLFDSERPNPENSASPEDQRAKRDAKEYNQKVTHSKLALALGIPLMLYGVLGGSMSVSTPTEQLIWFIVGVLTLFILVYAGKGYFTGAWKALKNCHANMDTLIALGTGTAWLYSMMVVVLPSAFPTGSAHLYFEASAMIIGLINLGQALELKARGKTSESIRRLLDLKVKTAQVVHHDKDVETAIERVAVGDRVRVRAGEKIPLDGRIDAGQTTINESMLTGEPIPIEKQTGDMVSAGTINEEGSFTFVVTKVGKETRLSQIVNLVEKAQNSKPPISHLADRISAVFVPTVMVLAIVTALVWYNVGIENNVAYMMVAATSVLIIACPCALGLATPISTMIGIGKAAEHGALIRNGESLQQASDIDVMLLDKTGTITQGKPKVVHYQSFSDRVSVLDYVAALEKGSTHPLAQALSQFSANSESWSSESQSREATALDITDFQTHTGMGVSGVLKGEGEGEGEGEVDADGIKQKRILLGNKAMMQHFNIAIEGDAVKYASAWQDEANTLVYFSIDNELTAMFGITDPIREDATSAIARFHRQGIHVVMLTGDNPQTAEAVAKQTGIDEFHANLMPDDKLAHIKAFQAKGRIVGMVGDGINDAPALAQANVGFAIGSGTDVAIESADITLLRSSLHSVSNVIALSSATMSNIKQNLMGAFLYNSLGIPIAAGLLFPMTGWLLSPIVAGLAMSLSSLTVVTNANRLRFYSPR</sequence>
<dbReference type="InterPro" id="IPR059000">
    <property type="entry name" value="ATPase_P-type_domA"/>
</dbReference>
<feature type="transmembrane region" description="Helical" evidence="23">
    <location>
        <begin position="255"/>
        <end position="273"/>
    </location>
</feature>
<dbReference type="STRING" id="717774.Marme_2230"/>
<name>F2JTF7_MARM1</name>
<evidence type="ECO:0000256" key="16">
    <source>
        <dbReference type="ARBA" id="ARBA00022989"/>
    </source>
</evidence>
<feature type="region of interest" description="Disordered" evidence="24">
    <location>
        <begin position="195"/>
        <end position="218"/>
    </location>
</feature>
<dbReference type="SUPFAM" id="SSF81665">
    <property type="entry name" value="Calcium ATPase, transmembrane domain M"/>
    <property type="match status" value="1"/>
</dbReference>
<keyword evidence="5" id="KW-0813">Transport</keyword>
<evidence type="ECO:0000256" key="12">
    <source>
        <dbReference type="ARBA" id="ARBA00022796"/>
    </source>
</evidence>
<evidence type="ECO:0000256" key="23">
    <source>
        <dbReference type="RuleBase" id="RU362081"/>
    </source>
</evidence>
<keyword evidence="8 23" id="KW-0812">Transmembrane</keyword>
<dbReference type="NCBIfam" id="TIGR01494">
    <property type="entry name" value="ATPase_P-type"/>
    <property type="match status" value="2"/>
</dbReference>
<dbReference type="KEGG" id="mme:Marme_2230"/>
<comment type="catalytic activity">
    <reaction evidence="22">
        <text>Cu(+)(in) + ATP + H2O = Cu(+)(out) + ADP + phosphate + H(+)</text>
        <dbReference type="Rhea" id="RHEA:25792"/>
        <dbReference type="ChEBI" id="CHEBI:15377"/>
        <dbReference type="ChEBI" id="CHEBI:15378"/>
        <dbReference type="ChEBI" id="CHEBI:30616"/>
        <dbReference type="ChEBI" id="CHEBI:43474"/>
        <dbReference type="ChEBI" id="CHEBI:49552"/>
        <dbReference type="ChEBI" id="CHEBI:456216"/>
        <dbReference type="EC" id="7.2.2.8"/>
    </reaction>
</comment>
<keyword evidence="9 23" id="KW-0479">Metal-binding</keyword>
<evidence type="ECO:0000256" key="19">
    <source>
        <dbReference type="ARBA" id="ARBA00023136"/>
    </source>
</evidence>
<dbReference type="GO" id="GO:0005507">
    <property type="term" value="F:copper ion binding"/>
    <property type="evidence" value="ECO:0007669"/>
    <property type="project" value="TreeGrafter"/>
</dbReference>
<evidence type="ECO:0000256" key="10">
    <source>
        <dbReference type="ARBA" id="ARBA00022737"/>
    </source>
</evidence>
<dbReference type="InterPro" id="IPR023298">
    <property type="entry name" value="ATPase_P-typ_TM_dom_sf"/>
</dbReference>
<evidence type="ECO:0000256" key="6">
    <source>
        <dbReference type="ARBA" id="ARBA00022475"/>
    </source>
</evidence>
<evidence type="ECO:0000259" key="25">
    <source>
        <dbReference type="PROSITE" id="PS50846"/>
    </source>
</evidence>
<dbReference type="Gene3D" id="2.70.150.10">
    <property type="entry name" value="Calcium-transporting ATPase, cytoplasmic transduction domain A"/>
    <property type="match status" value="1"/>
</dbReference>
<comment type="similarity">
    <text evidence="2 23">Belongs to the cation transport ATPase (P-type) (TC 3.A.3) family. Type IB subfamily.</text>
</comment>
<keyword evidence="13 23" id="KW-0067">ATP-binding</keyword>
<dbReference type="InterPro" id="IPR027256">
    <property type="entry name" value="P-typ_ATPase_IB"/>
</dbReference>
<evidence type="ECO:0000256" key="4">
    <source>
        <dbReference type="ARBA" id="ARBA00015102"/>
    </source>
</evidence>
<evidence type="ECO:0000256" key="17">
    <source>
        <dbReference type="ARBA" id="ARBA00023008"/>
    </source>
</evidence>
<dbReference type="CDD" id="cd00371">
    <property type="entry name" value="HMA"/>
    <property type="match status" value="2"/>
</dbReference>
<evidence type="ECO:0000313" key="26">
    <source>
        <dbReference type="EMBL" id="ADZ91471.1"/>
    </source>
</evidence>
<feature type="transmembrane region" description="Helical" evidence="23">
    <location>
        <begin position="870"/>
        <end position="891"/>
    </location>
</feature>
<keyword evidence="10" id="KW-0677">Repeat</keyword>
<dbReference type="SFLD" id="SFLDF00027">
    <property type="entry name" value="p-type_atpase"/>
    <property type="match status" value="1"/>
</dbReference>
<dbReference type="OrthoDB" id="9814270at2"/>
<evidence type="ECO:0000256" key="7">
    <source>
        <dbReference type="ARBA" id="ARBA00022553"/>
    </source>
</evidence>
<feature type="compositionally biased region" description="Basic and acidic residues" evidence="24">
    <location>
        <begin position="113"/>
        <end position="124"/>
    </location>
</feature>
<feature type="compositionally biased region" description="Basic and acidic residues" evidence="24">
    <location>
        <begin position="78"/>
        <end position="97"/>
    </location>
</feature>
<feature type="transmembrane region" description="Helical" evidence="23">
    <location>
        <begin position="294"/>
        <end position="316"/>
    </location>
</feature>
<feature type="transmembrane region" description="Helical" evidence="23">
    <location>
        <begin position="229"/>
        <end position="249"/>
    </location>
</feature>
<dbReference type="Pfam" id="PF00702">
    <property type="entry name" value="Hydrolase"/>
    <property type="match status" value="1"/>
</dbReference>
<dbReference type="GO" id="GO:0140581">
    <property type="term" value="F:P-type monovalent copper transporter activity"/>
    <property type="evidence" value="ECO:0007669"/>
    <property type="project" value="UniProtKB-EC"/>
</dbReference>
<keyword evidence="15" id="KW-1278">Translocase</keyword>
<feature type="transmembrane region" description="Helical" evidence="23">
    <location>
        <begin position="475"/>
        <end position="497"/>
    </location>
</feature>
<evidence type="ECO:0000256" key="15">
    <source>
        <dbReference type="ARBA" id="ARBA00022967"/>
    </source>
</evidence>
<evidence type="ECO:0000256" key="5">
    <source>
        <dbReference type="ARBA" id="ARBA00022448"/>
    </source>
</evidence>
<dbReference type="PATRIC" id="fig|717774.3.peg.2297"/>
<dbReference type="GO" id="GO:0060003">
    <property type="term" value="P:copper ion export"/>
    <property type="evidence" value="ECO:0007669"/>
    <property type="project" value="UniProtKB-ARBA"/>
</dbReference>
<dbReference type="HOGENOM" id="CLU_001771_0_3_6"/>
<evidence type="ECO:0000256" key="24">
    <source>
        <dbReference type="SAM" id="MobiDB-lite"/>
    </source>
</evidence>
<reference evidence="26 27" key="1">
    <citation type="journal article" date="2012" name="Stand. Genomic Sci.">
        <title>Complete genome sequence of the melanogenic marine bacterium Marinomonas mediterranea type strain (MMB-1(T)).</title>
        <authorList>
            <person name="Lucas-Elio P."/>
            <person name="Goodwin L."/>
            <person name="Woyke T."/>
            <person name="Pitluck S."/>
            <person name="Nolan M."/>
            <person name="Kyrpides N.C."/>
            <person name="Detter J.C."/>
            <person name="Copeland A."/>
            <person name="Teshima H."/>
            <person name="Bruce D."/>
            <person name="Detter C."/>
            <person name="Tapia R."/>
            <person name="Han S."/>
            <person name="Land M.L."/>
            <person name="Ivanova N."/>
            <person name="Mikhailova N."/>
            <person name="Johnston A.W."/>
            <person name="Sanchez-Amat A."/>
        </authorList>
    </citation>
    <scope>NUCLEOTIDE SEQUENCE [LARGE SCALE GENOMIC DNA]</scope>
    <source>
        <strain evidence="27">ATCC 700492 / JCM 21426 / NBRC 103028 / MMB-1</strain>
    </source>
</reference>
<proteinExistence type="inferred from homology"/>
<dbReference type="InterPro" id="IPR006121">
    <property type="entry name" value="HMA_dom"/>
</dbReference>
<keyword evidence="18" id="KW-0406">Ion transport</keyword>
<dbReference type="Gene3D" id="3.40.1110.10">
    <property type="entry name" value="Calcium-transporting ATPase, cytoplasmic domain N"/>
    <property type="match status" value="1"/>
</dbReference>
<dbReference type="SFLD" id="SFLDS00003">
    <property type="entry name" value="Haloacid_Dehalogenase"/>
    <property type="match status" value="1"/>
</dbReference>
<keyword evidence="14" id="KW-0460">Magnesium</keyword>
<feature type="transmembrane region" description="Helical" evidence="23">
    <location>
        <begin position="503"/>
        <end position="526"/>
    </location>
</feature>
<dbReference type="InterPro" id="IPR023214">
    <property type="entry name" value="HAD_sf"/>
</dbReference>
<dbReference type="FunFam" id="2.70.150.10:FF:000020">
    <property type="entry name" value="Copper-exporting P-type ATPase A"/>
    <property type="match status" value="1"/>
</dbReference>
<dbReference type="PANTHER" id="PTHR43520:SF6">
    <property type="entry name" value="COPPER-EXPORTING P-TYPE ATPASE"/>
    <property type="match status" value="1"/>
</dbReference>
<dbReference type="InterPro" id="IPR044492">
    <property type="entry name" value="P_typ_ATPase_HD_dom"/>
</dbReference>
<dbReference type="SFLD" id="SFLDG00002">
    <property type="entry name" value="C1.7:_P-type_atpase_like"/>
    <property type="match status" value="1"/>
</dbReference>
<keyword evidence="6 23" id="KW-1003">Cell membrane</keyword>
<evidence type="ECO:0000256" key="9">
    <source>
        <dbReference type="ARBA" id="ARBA00022723"/>
    </source>
</evidence>
<feature type="transmembrane region" description="Helical" evidence="23">
    <location>
        <begin position="845"/>
        <end position="864"/>
    </location>
</feature>
<evidence type="ECO:0000313" key="27">
    <source>
        <dbReference type="Proteomes" id="UP000001062"/>
    </source>
</evidence>
<protein>
    <recommendedName>
        <fullName evidence="4">Copper-exporting P-type ATPase</fullName>
        <ecNumber evidence="3">7.2.2.8</ecNumber>
    </recommendedName>
    <alternativeName>
        <fullName evidence="20">Copper-exporting P-type ATPase A</fullName>
    </alternativeName>
    <alternativeName>
        <fullName evidence="21">Cu(+)-exporting ATPase</fullName>
    </alternativeName>
</protein>
<dbReference type="InterPro" id="IPR018303">
    <property type="entry name" value="ATPase_P-typ_P_site"/>
</dbReference>
<evidence type="ECO:0000256" key="11">
    <source>
        <dbReference type="ARBA" id="ARBA00022741"/>
    </source>
</evidence>
<evidence type="ECO:0000256" key="8">
    <source>
        <dbReference type="ARBA" id="ARBA00022692"/>
    </source>
</evidence>